<evidence type="ECO:0000313" key="1">
    <source>
        <dbReference type="EMBL" id="SFA55831.1"/>
    </source>
</evidence>
<dbReference type="RefSeq" id="WP_167359674.1">
    <property type="nucleotide sequence ID" value="NZ_FOJS01000066.1"/>
</dbReference>
<dbReference type="Proteomes" id="UP000198650">
    <property type="component" value="Unassembled WGS sequence"/>
</dbReference>
<evidence type="ECO:0000313" key="2">
    <source>
        <dbReference type="Proteomes" id="UP000198650"/>
    </source>
</evidence>
<reference evidence="2" key="1">
    <citation type="submission" date="2016-10" db="EMBL/GenBank/DDBJ databases">
        <authorList>
            <person name="Varghese N."/>
            <person name="Submissions S."/>
        </authorList>
    </citation>
    <scope>NUCLEOTIDE SEQUENCE [LARGE SCALE GENOMIC DNA]</scope>
    <source>
        <strain evidence="2">M1</strain>
    </source>
</reference>
<gene>
    <name evidence="1" type="ORF">SAMN05192569_106615</name>
</gene>
<dbReference type="STRING" id="186116.SAMN05192569_106615"/>
<name>A0A1I0TVL8_9BACL</name>
<dbReference type="EMBL" id="FOJS01000066">
    <property type="protein sequence ID" value="SFA55831.1"/>
    <property type="molecule type" value="Genomic_DNA"/>
</dbReference>
<keyword evidence="2" id="KW-1185">Reference proteome</keyword>
<sequence>MKVRALMDCKGVGYDLKKGDVADLPKGLVTLLIRFGYVEEVKKSKETKVKE</sequence>
<protein>
    <submittedName>
        <fullName evidence="1">Uncharacterized protein</fullName>
    </submittedName>
</protein>
<proteinExistence type="predicted"/>
<organism evidence="1 2">
    <name type="scientific">Parageobacillus thermantarcticus</name>
    <dbReference type="NCBI Taxonomy" id="186116"/>
    <lineage>
        <taxon>Bacteria</taxon>
        <taxon>Bacillati</taxon>
        <taxon>Bacillota</taxon>
        <taxon>Bacilli</taxon>
        <taxon>Bacillales</taxon>
        <taxon>Anoxybacillaceae</taxon>
        <taxon>Parageobacillus</taxon>
    </lineage>
</organism>
<dbReference type="AlphaFoldDB" id="A0A1I0TVL8"/>
<accession>A0A1I0TVL8</accession>